<dbReference type="InterPro" id="IPR023198">
    <property type="entry name" value="PGP-like_dom2"/>
</dbReference>
<sequence>MGASRTIRAVLFDLDGTLVDSAPDLLSALAWLRRIHELPPLDYAGLRHHASRGALGIIEAGFADRPDLDREQLRARFLKRYGERFWVDSRAFAGVEAMLQQLSSEGMLLAVVTNKVARLAAPVVSAAGWDEVLACVIGGDTTDNPKPHPAPVLEACRRLGVHPGDALMVGDDLRDIEAGRRAGCLTAAATWGYVAPGQDPATWGAACLLQHPQEIHDVIK</sequence>
<gene>
    <name evidence="3" type="ORF">G3I74_03005</name>
</gene>
<dbReference type="NCBIfam" id="TIGR01549">
    <property type="entry name" value="HAD-SF-IA-v1"/>
    <property type="match status" value="1"/>
</dbReference>
<dbReference type="GO" id="GO:0008967">
    <property type="term" value="F:phosphoglycolate phosphatase activity"/>
    <property type="evidence" value="ECO:0007669"/>
    <property type="project" value="TreeGrafter"/>
</dbReference>
<dbReference type="PRINTS" id="PR00413">
    <property type="entry name" value="HADHALOGNASE"/>
</dbReference>
<evidence type="ECO:0000256" key="2">
    <source>
        <dbReference type="ARBA" id="ARBA00022842"/>
    </source>
</evidence>
<organism evidence="3 4">
    <name type="scientific">Wenzhouxiangella limi</name>
    <dbReference type="NCBI Taxonomy" id="2707351"/>
    <lineage>
        <taxon>Bacteria</taxon>
        <taxon>Pseudomonadati</taxon>
        <taxon>Pseudomonadota</taxon>
        <taxon>Gammaproteobacteria</taxon>
        <taxon>Chromatiales</taxon>
        <taxon>Wenzhouxiangellaceae</taxon>
        <taxon>Wenzhouxiangella</taxon>
    </lineage>
</organism>
<dbReference type="SFLD" id="SFLDS00003">
    <property type="entry name" value="Haloacid_Dehalogenase"/>
    <property type="match status" value="1"/>
</dbReference>
<dbReference type="Gene3D" id="1.10.150.240">
    <property type="entry name" value="Putative phosphatase, domain 2"/>
    <property type="match status" value="1"/>
</dbReference>
<dbReference type="Proteomes" id="UP000484885">
    <property type="component" value="Unassembled WGS sequence"/>
</dbReference>
<dbReference type="PANTHER" id="PTHR43434:SF23">
    <property type="entry name" value="PHOSPHOGLYCOLATE PHOSPHATASE"/>
    <property type="match status" value="1"/>
</dbReference>
<dbReference type="InterPro" id="IPR006439">
    <property type="entry name" value="HAD-SF_hydro_IA"/>
</dbReference>
<dbReference type="SFLD" id="SFLDG01129">
    <property type="entry name" value="C1.5:_HAD__Beta-PGM__Phosphata"/>
    <property type="match status" value="1"/>
</dbReference>
<keyword evidence="1 3" id="KW-0378">Hydrolase</keyword>
<evidence type="ECO:0000313" key="4">
    <source>
        <dbReference type="Proteomes" id="UP000484885"/>
    </source>
</evidence>
<dbReference type="InterPro" id="IPR050155">
    <property type="entry name" value="HAD-like_hydrolase_sf"/>
</dbReference>
<dbReference type="GO" id="GO:0046872">
    <property type="term" value="F:metal ion binding"/>
    <property type="evidence" value="ECO:0007669"/>
    <property type="project" value="UniProtKB-KW"/>
</dbReference>
<keyword evidence="4" id="KW-1185">Reference proteome</keyword>
<dbReference type="NCBIfam" id="TIGR01509">
    <property type="entry name" value="HAD-SF-IA-v3"/>
    <property type="match status" value="1"/>
</dbReference>
<dbReference type="InterPro" id="IPR023214">
    <property type="entry name" value="HAD_sf"/>
</dbReference>
<dbReference type="AlphaFoldDB" id="A0A845UVS9"/>
<dbReference type="Pfam" id="PF00702">
    <property type="entry name" value="Hydrolase"/>
    <property type="match status" value="1"/>
</dbReference>
<dbReference type="InterPro" id="IPR036412">
    <property type="entry name" value="HAD-like_sf"/>
</dbReference>
<dbReference type="PANTHER" id="PTHR43434">
    <property type="entry name" value="PHOSPHOGLYCOLATE PHOSPHATASE"/>
    <property type="match status" value="1"/>
</dbReference>
<comment type="caution">
    <text evidence="3">The sequence shown here is derived from an EMBL/GenBank/DDBJ whole genome shotgun (WGS) entry which is preliminary data.</text>
</comment>
<dbReference type="RefSeq" id="WP_164210090.1">
    <property type="nucleotide sequence ID" value="NZ_JAAGSC010000031.1"/>
</dbReference>
<dbReference type="Gene3D" id="3.40.50.1000">
    <property type="entry name" value="HAD superfamily/HAD-like"/>
    <property type="match status" value="1"/>
</dbReference>
<dbReference type="EMBL" id="JAAGSC010000031">
    <property type="protein sequence ID" value="NDY94698.1"/>
    <property type="molecule type" value="Genomic_DNA"/>
</dbReference>
<accession>A0A845UVS9</accession>
<proteinExistence type="predicted"/>
<name>A0A845UVS9_9GAMM</name>
<evidence type="ECO:0000256" key="1">
    <source>
        <dbReference type="ARBA" id="ARBA00022801"/>
    </source>
</evidence>
<dbReference type="FunFam" id="3.40.50.1000:FF:000022">
    <property type="entry name" value="Phosphoglycolate phosphatase"/>
    <property type="match status" value="1"/>
</dbReference>
<keyword evidence="2" id="KW-0460">Magnesium</keyword>
<reference evidence="3 4" key="1">
    <citation type="submission" date="2020-02" db="EMBL/GenBank/DDBJ databases">
        <authorList>
            <person name="Zhang X.-Y."/>
        </authorList>
    </citation>
    <scope>NUCLEOTIDE SEQUENCE [LARGE SCALE GENOMIC DNA]</scope>
    <source>
        <strain evidence="3 4">C33</strain>
    </source>
</reference>
<evidence type="ECO:0000313" key="3">
    <source>
        <dbReference type="EMBL" id="NDY94698.1"/>
    </source>
</evidence>
<dbReference type="GO" id="GO:0005829">
    <property type="term" value="C:cytosol"/>
    <property type="evidence" value="ECO:0007669"/>
    <property type="project" value="TreeGrafter"/>
</dbReference>
<dbReference type="GO" id="GO:0006281">
    <property type="term" value="P:DNA repair"/>
    <property type="evidence" value="ECO:0007669"/>
    <property type="project" value="TreeGrafter"/>
</dbReference>
<protein>
    <submittedName>
        <fullName evidence="3">HAD-IA family hydrolase</fullName>
    </submittedName>
</protein>
<dbReference type="SUPFAM" id="SSF56784">
    <property type="entry name" value="HAD-like"/>
    <property type="match status" value="1"/>
</dbReference>